<keyword evidence="1" id="KW-0547">Nucleotide-binding</keyword>
<evidence type="ECO:0000313" key="3">
    <source>
        <dbReference type="EMBL" id="KTE93508.1"/>
    </source>
</evidence>
<sequence>MHDSKILLIGGVGTGKTTLKQALSDLPLIYQKTQALNFSEVFIDCPGEYLEIPRYYHVIIDLSHQVSEIWALQDATKTYSTYPPKFVRVFRKPVIGVITKIDLPQANLEAARSFLNNAGIAQPFYEISALHKKNIQVLRTRIECLSR</sequence>
<dbReference type="GO" id="GO:0005524">
    <property type="term" value="F:ATP binding"/>
    <property type="evidence" value="ECO:0007669"/>
    <property type="project" value="UniProtKB-UniRule"/>
</dbReference>
<dbReference type="EMBL" id="LK996017">
    <property type="protein sequence ID" value="CDX05125.1"/>
    <property type="molecule type" value="Genomic_DNA"/>
</dbReference>
<evidence type="ECO:0000313" key="2">
    <source>
        <dbReference type="EMBL" id="CDX05125.1"/>
    </source>
</evidence>
<dbReference type="EMBL" id="LOCK01000001">
    <property type="protein sequence ID" value="KTE93508.1"/>
    <property type="molecule type" value="Genomic_DNA"/>
</dbReference>
<dbReference type="InterPro" id="IPR027417">
    <property type="entry name" value="P-loop_NTPase"/>
</dbReference>
<dbReference type="Pfam" id="PF10662">
    <property type="entry name" value="PduV-EutP"/>
    <property type="match status" value="1"/>
</dbReference>
<dbReference type="OrthoDB" id="6179at2"/>
<reference evidence="2" key="1">
    <citation type="submission" date="2014-07" db="EMBL/GenBank/DDBJ databases">
        <authorList>
            <person name="Hornung V.Bastian."/>
        </authorList>
    </citation>
    <scope>NUCLEOTIDE SEQUENCE</scope>
    <source>
        <strain evidence="2">PCE-S</strain>
    </source>
</reference>
<dbReference type="AlphaFoldDB" id="A0A098B9S9"/>
<dbReference type="PANTHER" id="PTHR40453:SF1">
    <property type="entry name" value="PROTEIN YOEF"/>
    <property type="match status" value="1"/>
</dbReference>
<reference evidence="3 4" key="2">
    <citation type="submission" date="2015-12" db="EMBL/GenBank/DDBJ databases">
        <title>Draft Genome Sequence of Desulfitobacterium hafniense Strain DH, a Sulfate-reducing Bacterium Isolated from Paddy Soils.</title>
        <authorList>
            <person name="Bao P."/>
            <person name="Zhang X."/>
            <person name="Li G."/>
        </authorList>
    </citation>
    <scope>NUCLEOTIDE SEQUENCE [LARGE SCALE GENOMIC DNA]</scope>
    <source>
        <strain evidence="3 4">DH</strain>
    </source>
</reference>
<dbReference type="PATRIC" id="fig|49338.4.peg.5641"/>
<dbReference type="CDD" id="cd00882">
    <property type="entry name" value="Ras_like_GTPase"/>
    <property type="match status" value="1"/>
</dbReference>
<proteinExistence type="inferred from homology"/>
<dbReference type="PANTHER" id="PTHR40453">
    <property type="entry name" value="PROTEIN YOEF"/>
    <property type="match status" value="1"/>
</dbReference>
<dbReference type="Gene3D" id="3.40.50.300">
    <property type="entry name" value="P-loop containing nucleotide triphosphate hydrolases"/>
    <property type="match status" value="1"/>
</dbReference>
<name>A0A098B9S9_DESHA</name>
<accession>A0A098B9S9</accession>
<comment type="similarity">
    <text evidence="1">Belongs to the EutP/PduV family.</text>
</comment>
<evidence type="ECO:0000256" key="1">
    <source>
        <dbReference type="PIRNR" id="PIRNR036409"/>
    </source>
</evidence>
<dbReference type="Proteomes" id="UP000054623">
    <property type="component" value="Unassembled WGS sequence"/>
</dbReference>
<dbReference type="RefSeq" id="WP_018212023.1">
    <property type="nucleotide sequence ID" value="NZ_JAYFNZ010000051.1"/>
</dbReference>
<protein>
    <submittedName>
        <fullName evidence="2 3">Ethanolamine utilization protein</fullName>
    </submittedName>
</protein>
<dbReference type="PIRSF" id="PIRSF036409">
    <property type="entry name" value="EutP_PduV"/>
    <property type="match status" value="1"/>
</dbReference>
<evidence type="ECO:0000313" key="4">
    <source>
        <dbReference type="Proteomes" id="UP000054623"/>
    </source>
</evidence>
<organism evidence="2">
    <name type="scientific">Desulfitobacterium hafniense</name>
    <name type="common">Desulfitobacterium frappieri</name>
    <dbReference type="NCBI Taxonomy" id="49338"/>
    <lineage>
        <taxon>Bacteria</taxon>
        <taxon>Bacillati</taxon>
        <taxon>Bacillota</taxon>
        <taxon>Clostridia</taxon>
        <taxon>Eubacteriales</taxon>
        <taxon>Desulfitobacteriaceae</taxon>
        <taxon>Desulfitobacterium</taxon>
    </lineage>
</organism>
<gene>
    <name evidence="3" type="ORF">AT727_00700</name>
    <name evidence="2" type="ORF">DPCES_5239</name>
</gene>
<dbReference type="InterPro" id="IPR012381">
    <property type="entry name" value="EutP_PduV"/>
</dbReference>
<dbReference type="GO" id="GO:0006576">
    <property type="term" value="P:biogenic amine metabolic process"/>
    <property type="evidence" value="ECO:0007669"/>
    <property type="project" value="InterPro"/>
</dbReference>
<dbReference type="SUPFAM" id="SSF52540">
    <property type="entry name" value="P-loop containing nucleoside triphosphate hydrolases"/>
    <property type="match status" value="1"/>
</dbReference>